<sequence length="46" mass="5219">LRGHFSGEYTGFVSVKPTDFLSQYGGEVTFAYLMNLSLAYRKKTTH</sequence>
<evidence type="ECO:0000313" key="2">
    <source>
        <dbReference type="Proteomes" id="UP000887569"/>
    </source>
</evidence>
<dbReference type="WBParaSite" id="PgR059_g033_t01">
    <property type="protein sequence ID" value="PgR059_g033_t01"/>
    <property type="gene ID" value="PgR059_g033"/>
</dbReference>
<evidence type="ECO:0000256" key="1">
    <source>
        <dbReference type="SAM" id="Phobius"/>
    </source>
</evidence>
<organism evidence="2 3">
    <name type="scientific">Parascaris univalens</name>
    <name type="common">Nematode worm</name>
    <dbReference type="NCBI Taxonomy" id="6257"/>
    <lineage>
        <taxon>Eukaryota</taxon>
        <taxon>Metazoa</taxon>
        <taxon>Ecdysozoa</taxon>
        <taxon>Nematoda</taxon>
        <taxon>Chromadorea</taxon>
        <taxon>Rhabditida</taxon>
        <taxon>Spirurina</taxon>
        <taxon>Ascaridomorpha</taxon>
        <taxon>Ascaridoidea</taxon>
        <taxon>Ascarididae</taxon>
        <taxon>Parascaris</taxon>
    </lineage>
</organism>
<proteinExistence type="predicted"/>
<protein>
    <submittedName>
        <fullName evidence="3">Uncharacterized protein</fullName>
    </submittedName>
</protein>
<reference evidence="3" key="1">
    <citation type="submission" date="2022-11" db="UniProtKB">
        <authorList>
            <consortium name="WormBaseParasite"/>
        </authorList>
    </citation>
    <scope>IDENTIFICATION</scope>
</reference>
<keyword evidence="1" id="KW-0472">Membrane</keyword>
<feature type="transmembrane region" description="Helical" evidence="1">
    <location>
        <begin position="20"/>
        <end position="40"/>
    </location>
</feature>
<accession>A0A915BU93</accession>
<dbReference type="Proteomes" id="UP000887569">
    <property type="component" value="Unplaced"/>
</dbReference>
<evidence type="ECO:0000313" key="3">
    <source>
        <dbReference type="WBParaSite" id="PgR059_g033_t01"/>
    </source>
</evidence>
<dbReference type="AlphaFoldDB" id="A0A915BU93"/>
<keyword evidence="2" id="KW-1185">Reference proteome</keyword>
<keyword evidence="1" id="KW-0812">Transmembrane</keyword>
<keyword evidence="1" id="KW-1133">Transmembrane helix</keyword>
<name>A0A915BU93_PARUN</name>